<dbReference type="Proteomes" id="UP000704068">
    <property type="component" value="Unassembled WGS sequence"/>
</dbReference>
<keyword evidence="2" id="KW-1003">Cell membrane</keyword>
<dbReference type="GO" id="GO:0046872">
    <property type="term" value="F:metal ion binding"/>
    <property type="evidence" value="ECO:0007669"/>
    <property type="project" value="UniProtKB-KW"/>
</dbReference>
<dbReference type="RefSeq" id="WP_303764013.1">
    <property type="nucleotide sequence ID" value="NZ_JABZGR010000015.1"/>
</dbReference>
<evidence type="ECO:0000256" key="3">
    <source>
        <dbReference type="ARBA" id="ARBA00022692"/>
    </source>
</evidence>
<evidence type="ECO:0000256" key="6">
    <source>
        <dbReference type="PIRSR" id="PIRSR005091-1"/>
    </source>
</evidence>
<feature type="transmembrane region" description="Helical" evidence="9">
    <location>
        <begin position="140"/>
        <end position="159"/>
    </location>
</feature>
<dbReference type="InterPro" id="IPR050448">
    <property type="entry name" value="OpgB/LTA_synthase_biosynth"/>
</dbReference>
<evidence type="ECO:0000256" key="7">
    <source>
        <dbReference type="PIRSR" id="PIRSR005091-2"/>
    </source>
</evidence>
<proteinExistence type="predicted"/>
<feature type="binding site" evidence="8">
    <location>
        <position position="333"/>
    </location>
    <ligand>
        <name>Mn(2+)</name>
        <dbReference type="ChEBI" id="CHEBI:29035"/>
    </ligand>
</feature>
<dbReference type="GO" id="GO:0016787">
    <property type="term" value="F:hydrolase activity"/>
    <property type="evidence" value="ECO:0007669"/>
    <property type="project" value="UniProtKB-KW"/>
</dbReference>
<dbReference type="InterPro" id="IPR000917">
    <property type="entry name" value="Sulfatase_N"/>
</dbReference>
<feature type="binding site" evidence="8">
    <location>
        <position position="293"/>
    </location>
    <ligand>
        <name>Mn(2+)</name>
        <dbReference type="ChEBI" id="CHEBI:29035"/>
    </ligand>
</feature>
<gene>
    <name evidence="11" type="ORF">HXK21_05730</name>
</gene>
<accession>A0A929RXT9</accession>
<keyword evidence="7" id="KW-0479">Metal-binding</keyword>
<evidence type="ECO:0000313" key="12">
    <source>
        <dbReference type="Proteomes" id="UP000704068"/>
    </source>
</evidence>
<feature type="binding site" evidence="8">
    <location>
        <position position="502"/>
    </location>
    <ligand>
        <name>Mn(2+)</name>
        <dbReference type="ChEBI" id="CHEBI:29035"/>
    </ligand>
</feature>
<evidence type="ECO:0000256" key="2">
    <source>
        <dbReference type="ARBA" id="ARBA00022475"/>
    </source>
</evidence>
<feature type="transmembrane region" description="Helical" evidence="9">
    <location>
        <begin position="180"/>
        <end position="197"/>
    </location>
</feature>
<dbReference type="CDD" id="cd16015">
    <property type="entry name" value="LTA_synthase"/>
    <property type="match status" value="1"/>
</dbReference>
<dbReference type="Pfam" id="PF00884">
    <property type="entry name" value="Sulfatase"/>
    <property type="match status" value="1"/>
</dbReference>
<keyword evidence="3 9" id="KW-0812">Transmembrane</keyword>
<keyword evidence="11" id="KW-0378">Hydrolase</keyword>
<dbReference type="AlphaFoldDB" id="A0A929RXT9"/>
<dbReference type="Gene3D" id="3.30.1120.80">
    <property type="match status" value="1"/>
</dbReference>
<comment type="subcellular location">
    <subcellularLocation>
        <location evidence="1">Cell membrane</location>
        <topology evidence="1">Multi-pass membrane protein</topology>
    </subcellularLocation>
</comment>
<dbReference type="EMBL" id="JABZGR010000015">
    <property type="protein sequence ID" value="MBF0970524.1"/>
    <property type="molecule type" value="Genomic_DNA"/>
</dbReference>
<feature type="transmembrane region" description="Helical" evidence="9">
    <location>
        <begin position="89"/>
        <end position="109"/>
    </location>
</feature>
<feature type="binding site" evidence="8">
    <location>
        <position position="501"/>
    </location>
    <ligand>
        <name>Mn(2+)</name>
        <dbReference type="ChEBI" id="CHEBI:29035"/>
    </ligand>
</feature>
<dbReference type="InterPro" id="IPR012160">
    <property type="entry name" value="LtaS-like"/>
</dbReference>
<dbReference type="PANTHER" id="PTHR47371">
    <property type="entry name" value="LIPOTEICHOIC ACID SYNTHASE"/>
    <property type="match status" value="1"/>
</dbReference>
<dbReference type="PANTHER" id="PTHR47371:SF3">
    <property type="entry name" value="PHOSPHOGLYCEROL TRANSFERASE I"/>
    <property type="match status" value="1"/>
</dbReference>
<evidence type="ECO:0000313" key="11">
    <source>
        <dbReference type="EMBL" id="MBF0970524.1"/>
    </source>
</evidence>
<evidence type="ECO:0000256" key="1">
    <source>
        <dbReference type="ARBA" id="ARBA00004651"/>
    </source>
</evidence>
<sequence>MKKHLTLLTYLATAHLGGLVCLMVFRLCFFFSLHSALAAEATSAWPAFLRGLWLDNVIGSYILLLPLLVVLVAQLCGRGGKGLLRFLNIWMGGFYALAFAAAAANIPFYNYFNQPLNSTIWQWAAYPSQTVGMLFGEATWWKYIALWAGVTAVYAYGLFRWRRYFRHRLPALPKNWRERGVSLALWLPVAGLCVLGARGRLGYNPIKISAAYYCDNADLNNLGLNAAFNLLNSTLDDARKENRPLQLMDENAALVFVRQNLGRSGLPGISPLAHIVRPEGEPRYDNVVVLFMESMSTKFMGTFGNPSHLTPTLDSLFAQGFSFENCYSAGNHTNQGVYATLYGFPAQLKRNMMRGSVVPRYAGLPTVLRENGYQTLFFIPHEGQYDNMNAFLRTNGFAEVYAQEDYPRDKVVNHFGVSDDYLFSYALPIINQRARSGKPFFATILTVSNHPPYIIPPDFHPKSKQIEDQIVEYADWSIGKFMAEARKQPWFAHTLFVFVGDHGKRIEHLPTDGLILPESCNHVPLIIYGAGLPREQRKDFAGQVDIAPTILGLLRLPYVQNNFGVDLTTRRREAIFYSADNVVAARNAEYLYLYSPDAERAYTYAVDQGKYRPIAENEATRKLRMLVFANLQTAAKLVREKQTIDRKAARH</sequence>
<keyword evidence="7" id="KW-0464">Manganese</keyword>
<reference evidence="11" key="1">
    <citation type="submission" date="2020-04" db="EMBL/GenBank/DDBJ databases">
        <title>Deep metagenomics examines the oral microbiome during advanced dental caries in children, revealing novel taxa and co-occurrences with host molecules.</title>
        <authorList>
            <person name="Baker J.L."/>
            <person name="Morton J.T."/>
            <person name="Dinis M."/>
            <person name="Alvarez R."/>
            <person name="Tran N.C."/>
            <person name="Knight R."/>
            <person name="Edlund A."/>
        </authorList>
    </citation>
    <scope>NUCLEOTIDE SEQUENCE</scope>
    <source>
        <strain evidence="11">JCVI_34_bin.1</strain>
    </source>
</reference>
<keyword evidence="5 9" id="KW-0472">Membrane</keyword>
<evidence type="ECO:0000259" key="10">
    <source>
        <dbReference type="Pfam" id="PF00884"/>
    </source>
</evidence>
<feature type="transmembrane region" description="Helical" evidence="9">
    <location>
        <begin position="58"/>
        <end position="77"/>
    </location>
</feature>
<dbReference type="GO" id="GO:0005886">
    <property type="term" value="C:plasma membrane"/>
    <property type="evidence" value="ECO:0007669"/>
    <property type="project" value="UniProtKB-SubCell"/>
</dbReference>
<dbReference type="InterPro" id="IPR017850">
    <property type="entry name" value="Alkaline_phosphatase_core_sf"/>
</dbReference>
<comment type="caution">
    <text evidence="11">The sequence shown here is derived from an EMBL/GenBank/DDBJ whole genome shotgun (WGS) entry which is preliminary data.</text>
</comment>
<dbReference type="Gene3D" id="3.40.720.10">
    <property type="entry name" value="Alkaline Phosphatase, subunit A"/>
    <property type="match status" value="1"/>
</dbReference>
<evidence type="ECO:0000256" key="5">
    <source>
        <dbReference type="ARBA" id="ARBA00023136"/>
    </source>
</evidence>
<feature type="binding site" evidence="7">
    <location>
        <position position="450"/>
    </location>
    <ligand>
        <name>substrate</name>
    </ligand>
</feature>
<evidence type="ECO:0000256" key="8">
    <source>
        <dbReference type="PIRSR" id="PIRSR005091-3"/>
    </source>
</evidence>
<keyword evidence="4 9" id="KW-1133">Transmembrane helix</keyword>
<dbReference type="SUPFAM" id="SSF53649">
    <property type="entry name" value="Alkaline phosphatase-like"/>
    <property type="match status" value="1"/>
</dbReference>
<organism evidence="11 12">
    <name type="scientific">Alloprevotella tannerae</name>
    <dbReference type="NCBI Taxonomy" id="76122"/>
    <lineage>
        <taxon>Bacteria</taxon>
        <taxon>Pseudomonadati</taxon>
        <taxon>Bacteroidota</taxon>
        <taxon>Bacteroidia</taxon>
        <taxon>Bacteroidales</taxon>
        <taxon>Prevotellaceae</taxon>
        <taxon>Alloprevotella</taxon>
    </lineage>
</organism>
<protein>
    <submittedName>
        <fullName evidence="11">Sulfatase-like hydrolase/transferase</fullName>
    </submittedName>
</protein>
<feature type="active site" evidence="6">
    <location>
        <position position="333"/>
    </location>
</feature>
<name>A0A929RXT9_9BACT</name>
<evidence type="ECO:0000256" key="9">
    <source>
        <dbReference type="SAM" id="Phobius"/>
    </source>
</evidence>
<feature type="domain" description="Sulfatase N-terminal" evidence="10">
    <location>
        <begin position="286"/>
        <end position="554"/>
    </location>
</feature>
<evidence type="ECO:0000256" key="4">
    <source>
        <dbReference type="ARBA" id="ARBA00022989"/>
    </source>
</evidence>
<dbReference type="PIRSF" id="PIRSF005091">
    <property type="entry name" value="Mmb_sulf_HI1246"/>
    <property type="match status" value="1"/>
</dbReference>